<proteinExistence type="inferred from homology"/>
<dbReference type="SUPFAM" id="SSF52540">
    <property type="entry name" value="P-loop containing nucleoside triphosphate hydrolases"/>
    <property type="match status" value="1"/>
</dbReference>
<organism evidence="10 11">
    <name type="scientific">Pterocles burchelli</name>
    <dbReference type="NCBI Taxonomy" id="2585816"/>
    <lineage>
        <taxon>Eukaryota</taxon>
        <taxon>Metazoa</taxon>
        <taxon>Chordata</taxon>
        <taxon>Craniata</taxon>
        <taxon>Vertebrata</taxon>
        <taxon>Euteleostomi</taxon>
        <taxon>Archelosauria</taxon>
        <taxon>Archosauria</taxon>
        <taxon>Dinosauria</taxon>
        <taxon>Saurischia</taxon>
        <taxon>Theropoda</taxon>
        <taxon>Coelurosauria</taxon>
        <taxon>Aves</taxon>
        <taxon>Neognathae</taxon>
        <taxon>Neoaves</taxon>
        <taxon>Columbimorphae</taxon>
        <taxon>Pterocliformes</taxon>
        <taxon>Pteroclidae</taxon>
        <taxon>Pterocles</taxon>
    </lineage>
</organism>
<feature type="coiled-coil region" evidence="7">
    <location>
        <begin position="1130"/>
        <end position="1157"/>
    </location>
</feature>
<dbReference type="Pfam" id="PF00063">
    <property type="entry name" value="Myosin_head"/>
    <property type="match status" value="1"/>
</dbReference>
<protein>
    <submittedName>
        <fullName evidence="10">MY18B protein</fullName>
    </submittedName>
</protein>
<dbReference type="PROSITE" id="PS50096">
    <property type="entry name" value="IQ"/>
    <property type="match status" value="1"/>
</dbReference>
<comment type="caution">
    <text evidence="6">Lacks conserved residue(s) required for the propagation of feature annotation.</text>
</comment>
<evidence type="ECO:0000259" key="9">
    <source>
        <dbReference type="PROSITE" id="PS51456"/>
    </source>
</evidence>
<accession>A0A7K5YEX9</accession>
<comment type="similarity">
    <text evidence="6">Belongs to the TRAFAC class myosin-kinesin ATPase superfamily. Myosin family.</text>
</comment>
<dbReference type="Gene3D" id="6.20.240.20">
    <property type="match status" value="1"/>
</dbReference>
<feature type="binding site" evidence="6">
    <location>
        <begin position="155"/>
        <end position="162"/>
    </location>
    <ligand>
        <name>ATP</name>
        <dbReference type="ChEBI" id="CHEBI:30616"/>
    </ligand>
</feature>
<dbReference type="GO" id="GO:0016461">
    <property type="term" value="C:unconventional myosin complex"/>
    <property type="evidence" value="ECO:0007669"/>
    <property type="project" value="TreeGrafter"/>
</dbReference>
<feature type="domain" description="Myosin motor" evidence="9">
    <location>
        <begin position="68"/>
        <end position="818"/>
    </location>
</feature>
<dbReference type="GO" id="GO:0003774">
    <property type="term" value="F:cytoskeletal motor activity"/>
    <property type="evidence" value="ECO:0007669"/>
    <property type="project" value="UniProtKB-UniRule"/>
</dbReference>
<dbReference type="CDD" id="cd01386">
    <property type="entry name" value="MYSc_Myo18"/>
    <property type="match status" value="1"/>
</dbReference>
<feature type="compositionally biased region" description="Low complexity" evidence="8">
    <location>
        <begin position="1795"/>
        <end position="1808"/>
    </location>
</feature>
<evidence type="ECO:0000256" key="4">
    <source>
        <dbReference type="ARBA" id="ARBA00023123"/>
    </source>
</evidence>
<evidence type="ECO:0000313" key="11">
    <source>
        <dbReference type="Proteomes" id="UP000522270"/>
    </source>
</evidence>
<dbReference type="GO" id="GO:0031032">
    <property type="term" value="P:actomyosin structure organization"/>
    <property type="evidence" value="ECO:0007669"/>
    <property type="project" value="TreeGrafter"/>
</dbReference>
<dbReference type="OrthoDB" id="2505895at2759"/>
<dbReference type="PANTHER" id="PTHR45615">
    <property type="entry name" value="MYOSIN HEAVY CHAIN, NON-MUSCLE"/>
    <property type="match status" value="1"/>
</dbReference>
<comment type="caution">
    <text evidence="10">The sequence shown here is derived from an EMBL/GenBank/DDBJ whole genome shotgun (WGS) entry which is preliminary data.</text>
</comment>
<dbReference type="GO" id="GO:0032982">
    <property type="term" value="C:myosin filament"/>
    <property type="evidence" value="ECO:0007669"/>
    <property type="project" value="TreeGrafter"/>
</dbReference>
<gene>
    <name evidence="10" type="primary">Myo18b</name>
    <name evidence="10" type="ORF">PTEBUR_R00287</name>
</gene>
<feature type="compositionally biased region" description="Basic and acidic residues" evidence="8">
    <location>
        <begin position="1917"/>
        <end position="1926"/>
    </location>
</feature>
<dbReference type="InterPro" id="IPR036064">
    <property type="entry name" value="MYSc_Myo18"/>
</dbReference>
<name>A0A7K5YEX9_9AVES</name>
<evidence type="ECO:0000256" key="3">
    <source>
        <dbReference type="ARBA" id="ARBA00023054"/>
    </source>
</evidence>
<feature type="compositionally biased region" description="Low complexity" evidence="8">
    <location>
        <begin position="1957"/>
        <end position="1972"/>
    </location>
</feature>
<evidence type="ECO:0000256" key="2">
    <source>
        <dbReference type="ARBA" id="ARBA00022840"/>
    </source>
</evidence>
<keyword evidence="2 6" id="KW-0067">ATP-binding</keyword>
<dbReference type="Gene3D" id="1.10.10.820">
    <property type="match status" value="1"/>
</dbReference>
<dbReference type="GO" id="GO:0051015">
    <property type="term" value="F:actin filament binding"/>
    <property type="evidence" value="ECO:0007669"/>
    <property type="project" value="TreeGrafter"/>
</dbReference>
<dbReference type="Gene3D" id="3.40.850.10">
    <property type="entry name" value="Kinesin motor domain"/>
    <property type="match status" value="1"/>
</dbReference>
<feature type="region of interest" description="Disordered" evidence="8">
    <location>
        <begin position="1697"/>
        <end position="1756"/>
    </location>
</feature>
<dbReference type="SMART" id="SM00242">
    <property type="entry name" value="MYSc"/>
    <property type="match status" value="1"/>
</dbReference>
<dbReference type="GO" id="GO:0005737">
    <property type="term" value="C:cytoplasm"/>
    <property type="evidence" value="ECO:0007669"/>
    <property type="project" value="TreeGrafter"/>
</dbReference>
<dbReference type="InterPro" id="IPR001609">
    <property type="entry name" value="Myosin_head_motor_dom-like"/>
</dbReference>
<evidence type="ECO:0000313" key="10">
    <source>
        <dbReference type="EMBL" id="NWU63951.1"/>
    </source>
</evidence>
<feature type="region of interest" description="Disordered" evidence="8">
    <location>
        <begin position="1901"/>
        <end position="2023"/>
    </location>
</feature>
<feature type="non-terminal residue" evidence="10">
    <location>
        <position position="1"/>
    </location>
</feature>
<feature type="coiled-coil region" evidence="7">
    <location>
        <begin position="1186"/>
        <end position="1270"/>
    </location>
</feature>
<feature type="region of interest" description="Disordered" evidence="8">
    <location>
        <begin position="1769"/>
        <end position="1817"/>
    </location>
</feature>
<feature type="non-terminal residue" evidence="10">
    <location>
        <position position="2023"/>
    </location>
</feature>
<keyword evidence="1 6" id="KW-0547">Nucleotide-binding</keyword>
<dbReference type="PANTHER" id="PTHR45615:SF8">
    <property type="entry name" value="UNCONVENTIONAL MYOSIN-XVIIIB"/>
    <property type="match status" value="1"/>
</dbReference>
<evidence type="ECO:0000256" key="1">
    <source>
        <dbReference type="ARBA" id="ARBA00022741"/>
    </source>
</evidence>
<keyword evidence="6" id="KW-0009">Actin-binding</keyword>
<dbReference type="GO" id="GO:0005524">
    <property type="term" value="F:ATP binding"/>
    <property type="evidence" value="ECO:0007669"/>
    <property type="project" value="UniProtKB-UniRule"/>
</dbReference>
<dbReference type="Gene3D" id="1.20.120.720">
    <property type="entry name" value="Myosin VI head, motor domain, U50 subdomain"/>
    <property type="match status" value="1"/>
</dbReference>
<evidence type="ECO:0000256" key="5">
    <source>
        <dbReference type="ARBA" id="ARBA00023175"/>
    </source>
</evidence>
<dbReference type="PRINTS" id="PR00193">
    <property type="entry name" value="MYOSINHEAVY"/>
</dbReference>
<feature type="coiled-coil region" evidence="7">
    <location>
        <begin position="882"/>
        <end position="1094"/>
    </location>
</feature>
<feature type="region of interest" description="Disordered" evidence="8">
    <location>
        <begin position="1852"/>
        <end position="1884"/>
    </location>
</feature>
<sequence length="2023" mass="224666">QAPRDVWYEAEKVWLLQPDGFTLATQLKPDVGTPELPAGRVRVRREEDGSITEVDEDSVQRTNPPSLDHAEDLAALINLNMCSALHTLRQRFRARLPCTHVGPSLLAIGPPGPPGAGKALRGRRDSMPPHVCSVAQRAYRTLLLQRQDQAIVPLGRSGAGKTACCQSALEFLVGTAGSVGGTVTVEKIQAMFTLLGAFGSVTTGHSSSSTRFSMVLSLDFSATGRITAAHLQTMLLERGRVAQQPPGESNFNIFPLMLAGLDTAQRTTLHLHQAAESNSFGIKPFTKPEEKQKASAAFAQLRAAMGTLGITAEEQAAVWRVLAGIYHLGAAGACKVGRKQFMKFESASSAAEVLGCDVEELTAAVFKHHLKQILAQVTARGPRLSPAEENPPGPKMTGVECVEGMASGLYEELFAAIVSLINRSFSSQHLSMGSIAVVDTPGFHNPRHQRGERPATFEELCHNYVQERLQALFYEKTFVAEMERYREENVEVSFDLPERSPLATLSIVDLSPSQPQMLPSSPGADRRGLLWILDEEVLIPGSGDSTAFDRLCSYFTPKGPDQEGDGCMRRCEQALHFEISHQLGTDPVRYDLTGWVSKAKLNLSAQNAIQVLQRSKVDAVKELVLPRARAPLSCRAVAGLEGCSQAALHRNACVRKTFASSLAAVKKRSVCAQLKLQADALTSLLRRSRLHFIHCLVPGPLGVEGSVPRPPSPPDAAPQLDVPTLRAQLEGTQLLDALRLHRIGYADRLLLTQFRRRFQVLAPDVMKKYSSAYEVPDEGKAIEELFQALDLEKKSVAVGRSQVFLKPGVISRLEKQRDKLIAQKMILLQAACKGFLSRQKFKRLKIQRLAVRCIQKNLVVFQAVRHWPWWQLLSRVRPLLSVNLAEEQLRTKEEELAALRRKLEKSEQACSELRQTAEKLESKIIDLTTELSDERYKGDVACQALDGERAERLRAARELQELQSKHDQVQKKLESVEKQLEEAQQLVQLREMKISGSGGEDEWQMRFDCAQTEIAFLRKRLAQLEQRLEAELGARTSLEQKASAALGEAQAACEAARKASQQLRRRCRRLVCELEDARVLAESQQSRSHELEKRQRRFDLQLAQALGESAFEKSLREKVTQENSSIRWEMGKLQQSLEQKEAEVASLSQRAATLATRVQELSTPSATDTRAVPALRKQLWDLEASAAEQRKELERQTAAVEHLEQLHQRLELEIERMKQIHQKELEDKDEELEDVRQSCQRRLRQLELQLEQEYEEKQKVLHEKQDLEGLVGTLCEQIGHRDFDVEKRLRRDLRRTRALLADLQLLLAAPTEPGTSTQELQRLRKQLEESEAKCAEAQRSQQTAALQLENLHVELETLSRNKTLVDEQLNQLQHERADLLKRIDEDQEDLNELMAKHKALIAQSATDIAQIRDLQTQVEDVKKEKQSLQEKLQAAQARAARLEQCPAERSIVSRQEARIRDLESQLDFQGVQMKRFEVLVLRLRDSIIKMGEELEKAAESEAREKESTRYYQRRMEEMKADMDELVQRELESSRRRVELEQQLAELAAVRQVLQADLGTSIRRIADLQLALEELRSSDESDAERDACSTVSSVLSLEPAESIRSWPGSSASWLSPAGTSVAGSISVQSISSRSTQGPRDNLKRRCSLAEDLCAICSPFAAEETGCLFPSRQEKHPSHTSIPAHVLLCMLLRRGASPAPDGRFPSTLSPPVPRRRGVSPVPSSSAALSEYVEELRRQRGAERDPGRPALGDTSPLPIYRTTGTAALRRCRAFPVTDEDPPGRLDGDQPGEGEGAGAALVRSSSLRSMVSEPPEPARSPVLKRASKFGSYDSLLQTLDCSRASSWRSCLEASVEDVEPGGGSGGLLGSAPSAGLGEGPGSDPFSWRIPTLNFERRTNVDFDDFLPAIRKSRSTSSLAKPGRDRRDGHRPLTVRFQDEAIADSSAPPKTKGTAREDPGDLSDSSSSGSVLSSRSTDSIKRRPQPRRGDGEGASGRASAQSSEPSRRAEAEGKEDDVNSIMRKYLGK</sequence>
<dbReference type="GO" id="GO:0016460">
    <property type="term" value="C:myosin II complex"/>
    <property type="evidence" value="ECO:0007669"/>
    <property type="project" value="TreeGrafter"/>
</dbReference>
<dbReference type="InterPro" id="IPR036961">
    <property type="entry name" value="Kinesin_motor_dom_sf"/>
</dbReference>
<keyword evidence="3 7" id="KW-0175">Coiled coil</keyword>
<dbReference type="Gene3D" id="4.10.270.10">
    <property type="entry name" value="Myosin, subunit A"/>
    <property type="match status" value="1"/>
</dbReference>
<evidence type="ECO:0000256" key="7">
    <source>
        <dbReference type="SAM" id="Coils"/>
    </source>
</evidence>
<feature type="region of interest" description="Disordered" evidence="8">
    <location>
        <begin position="44"/>
        <end position="66"/>
    </location>
</feature>
<dbReference type="EMBL" id="VYZE01000138">
    <property type="protein sequence ID" value="NWU63951.1"/>
    <property type="molecule type" value="Genomic_DNA"/>
</dbReference>
<keyword evidence="4 6" id="KW-0518">Myosin</keyword>
<evidence type="ECO:0000256" key="8">
    <source>
        <dbReference type="SAM" id="MobiDB-lite"/>
    </source>
</evidence>
<dbReference type="PROSITE" id="PS51456">
    <property type="entry name" value="MYOSIN_MOTOR"/>
    <property type="match status" value="1"/>
</dbReference>
<dbReference type="InterPro" id="IPR027417">
    <property type="entry name" value="P-loop_NTPase"/>
</dbReference>
<dbReference type="Proteomes" id="UP000522270">
    <property type="component" value="Unassembled WGS sequence"/>
</dbReference>
<evidence type="ECO:0000256" key="6">
    <source>
        <dbReference type="PROSITE-ProRule" id="PRU00782"/>
    </source>
</evidence>
<keyword evidence="5 6" id="KW-0505">Motor protein</keyword>
<feature type="coiled-coil region" evidence="7">
    <location>
        <begin position="1320"/>
        <end position="1445"/>
    </location>
</feature>
<dbReference type="Gene3D" id="1.20.58.530">
    <property type="match status" value="1"/>
</dbReference>
<reference evidence="10 11" key="1">
    <citation type="submission" date="2019-09" db="EMBL/GenBank/DDBJ databases">
        <title>Bird 10,000 Genomes (B10K) Project - Family phase.</title>
        <authorList>
            <person name="Zhang G."/>
        </authorList>
    </citation>
    <scope>NUCLEOTIDE SEQUENCE [LARGE SCALE GENOMIC DNA]</scope>
    <source>
        <strain evidence="10">B10K-DU-027-49</strain>
        <tissue evidence="10">Muscle</tissue>
    </source>
</reference>
<keyword evidence="11" id="KW-1185">Reference proteome</keyword>
<feature type="compositionally biased region" description="Basic and acidic residues" evidence="8">
    <location>
        <begin position="1731"/>
        <end position="1744"/>
    </location>
</feature>